<keyword evidence="3" id="KW-1185">Reference proteome</keyword>
<organism evidence="2 3">
    <name type="scientific">Nocardia brasiliensis (strain ATCC 700358 / HUJEG-1)</name>
    <dbReference type="NCBI Taxonomy" id="1133849"/>
    <lineage>
        <taxon>Bacteria</taxon>
        <taxon>Bacillati</taxon>
        <taxon>Actinomycetota</taxon>
        <taxon>Actinomycetes</taxon>
        <taxon>Mycobacteriales</taxon>
        <taxon>Nocardiaceae</taxon>
        <taxon>Nocardia</taxon>
    </lineage>
</organism>
<accession>K0EQ16</accession>
<feature type="transmembrane region" description="Helical" evidence="1">
    <location>
        <begin position="206"/>
        <end position="230"/>
    </location>
</feature>
<dbReference type="AlphaFoldDB" id="K0EQ16"/>
<reference evidence="2 3" key="1">
    <citation type="journal article" date="2012" name="J. Bacteriol.">
        <title>Complete genome sequence of Nocardia brasiliensis HUJEG-1.</title>
        <authorList>
            <person name="Vera-Cabrera L."/>
            <person name="Ortiz-Lopez R."/>
            <person name="Elizondo-Gonzalez R."/>
            <person name="Perez-Maya A.A."/>
            <person name="Ocampo-Candiani J."/>
        </authorList>
    </citation>
    <scope>NUCLEOTIDE SEQUENCE [LARGE SCALE GENOMIC DNA]</scope>
    <source>
        <strain evidence="3">ATCC 700358</strain>
    </source>
</reference>
<dbReference type="eggNOG" id="ENOG5031JCG">
    <property type="taxonomic scope" value="Bacteria"/>
</dbReference>
<protein>
    <submittedName>
        <fullName evidence="2">Uncharacterized protein</fullName>
    </submittedName>
</protein>
<proteinExistence type="predicted"/>
<feature type="transmembrane region" description="Helical" evidence="1">
    <location>
        <begin position="175"/>
        <end position="200"/>
    </location>
</feature>
<feature type="transmembrane region" description="Helical" evidence="1">
    <location>
        <begin position="267"/>
        <end position="287"/>
    </location>
</feature>
<keyword evidence="1" id="KW-0472">Membrane</keyword>
<dbReference type="EMBL" id="CP003876">
    <property type="protein sequence ID" value="AFT99093.1"/>
    <property type="molecule type" value="Genomic_DNA"/>
</dbReference>
<dbReference type="Proteomes" id="UP000006304">
    <property type="component" value="Chromosome"/>
</dbReference>
<feature type="transmembrane region" description="Helical" evidence="1">
    <location>
        <begin position="108"/>
        <end position="126"/>
    </location>
</feature>
<evidence type="ECO:0000256" key="1">
    <source>
        <dbReference type="SAM" id="Phobius"/>
    </source>
</evidence>
<dbReference type="HOGENOM" id="CLU_930108_0_0_11"/>
<dbReference type="RefSeq" id="WP_014981949.1">
    <property type="nucleotide sequence ID" value="NC_018681.1"/>
</dbReference>
<evidence type="ECO:0000313" key="2">
    <source>
        <dbReference type="EMBL" id="AFT99093.1"/>
    </source>
</evidence>
<dbReference type="STRING" id="1133849.O3I_005655"/>
<sequence>MTSPNTVGPHLSDDQLIGVPDDAARAHLRACSECQAHAQIWQQMAVAARQVSADLVGTVRTPSFDTLLGDALGMPWATTNEAVRPGWRASLLLTATLARAQLRLLPRALVLLSGLGFVGSVLLAVLTRHSGAAAPLFGLAVTLLFQLGTLATCIPRSDPRLELFATVPIAPAAVFACRLIVVLAADLALALLASLLASGLGASADFGAMVAGWLGPALLASAVGVAGAVWRSPPVGAAAGAVMWLLGAAAAADAGPAHRVGALIAPLWSTSVLTLAVAALLLVAAAAGMSRPRYRTVAG</sequence>
<evidence type="ECO:0000313" key="3">
    <source>
        <dbReference type="Proteomes" id="UP000006304"/>
    </source>
</evidence>
<feature type="transmembrane region" description="Helical" evidence="1">
    <location>
        <begin position="237"/>
        <end position="255"/>
    </location>
</feature>
<name>K0EQ16_NOCB7</name>
<gene>
    <name evidence="2" type="ORF">O3I_005655</name>
</gene>
<dbReference type="KEGG" id="nbr:O3I_005655"/>
<keyword evidence="1" id="KW-1133">Transmembrane helix</keyword>
<keyword evidence="1" id="KW-0812">Transmembrane</keyword>
<feature type="transmembrane region" description="Helical" evidence="1">
    <location>
        <begin position="132"/>
        <end position="154"/>
    </location>
</feature>